<feature type="transmembrane region" description="Helical" evidence="5">
    <location>
        <begin position="137"/>
        <end position="155"/>
    </location>
</feature>
<dbReference type="GO" id="GO:0016874">
    <property type="term" value="F:ligase activity"/>
    <property type="evidence" value="ECO:0007669"/>
    <property type="project" value="UniProtKB-KW"/>
</dbReference>
<feature type="transmembrane region" description="Helical" evidence="5">
    <location>
        <begin position="18"/>
        <end position="34"/>
    </location>
</feature>
<keyword evidence="3 5" id="KW-1133">Transmembrane helix</keyword>
<dbReference type="PANTHER" id="PTHR37422:SF13">
    <property type="entry name" value="LIPOPOLYSACCHARIDE BIOSYNTHESIS PROTEIN PA4999-RELATED"/>
    <property type="match status" value="1"/>
</dbReference>
<comment type="caution">
    <text evidence="7">The sequence shown here is derived from an EMBL/GenBank/DDBJ whole genome shotgun (WGS) entry which is preliminary data.</text>
</comment>
<dbReference type="RefSeq" id="WP_170019856.1">
    <property type="nucleotide sequence ID" value="NZ_JABCSC020000001.1"/>
</dbReference>
<evidence type="ECO:0000256" key="1">
    <source>
        <dbReference type="ARBA" id="ARBA00004141"/>
    </source>
</evidence>
<protein>
    <submittedName>
        <fullName evidence="7">O-antigen ligase family protein</fullName>
    </submittedName>
</protein>
<feature type="transmembrane region" description="Helical" evidence="5">
    <location>
        <begin position="322"/>
        <end position="342"/>
    </location>
</feature>
<feature type="transmembrane region" description="Helical" evidence="5">
    <location>
        <begin position="164"/>
        <end position="180"/>
    </location>
</feature>
<dbReference type="PANTHER" id="PTHR37422">
    <property type="entry name" value="TEICHURONIC ACID BIOSYNTHESIS PROTEIN TUAE"/>
    <property type="match status" value="1"/>
</dbReference>
<feature type="transmembrane region" description="Helical" evidence="5">
    <location>
        <begin position="96"/>
        <end position="117"/>
    </location>
</feature>
<dbReference type="InterPro" id="IPR007016">
    <property type="entry name" value="O-antigen_ligase-rel_domated"/>
</dbReference>
<sequence>MLALFAVALPLVEAPKNVFWFLFLVLWFVGSIRQRNFGQLARGWDWVFAALIVAPVASILNTAYAPQWKEVGDIIGYVSLGWMIARSRLDSQQLKWLLLCLVGATLLGALHGAWVMAIEPKRIWLQLNSVGHVNHSALYGAGAAALAAAWIAAGWKTLERGQRLLGLAVALLMFGMMIAFASRGALIAYLFAVVVLAPVLSAVRLRTLGVVALAAISLALGAHWATQQLMGGKNNQTVIQKTLDGMRSGKLSSYRVETFHTATEMIRQYPLTGVGAANFSAVSPEAVQGWVEARGETFVRDDYYFSSHAHGLFTNTLGERGLLGISALLALTIGWSAALLCRKPGAGAPLDARLCWGAGVAGWSVVFIGGLFNTTLHHEHGMLGMVCLGLLLSGAPLRVKAAA</sequence>
<evidence type="ECO:0000256" key="4">
    <source>
        <dbReference type="ARBA" id="ARBA00023136"/>
    </source>
</evidence>
<dbReference type="Proteomes" id="UP000778523">
    <property type="component" value="Unassembled WGS sequence"/>
</dbReference>
<evidence type="ECO:0000313" key="8">
    <source>
        <dbReference type="Proteomes" id="UP000778523"/>
    </source>
</evidence>
<keyword evidence="2 5" id="KW-0812">Transmembrane</keyword>
<evidence type="ECO:0000313" key="7">
    <source>
        <dbReference type="EMBL" id="NSL53669.1"/>
    </source>
</evidence>
<organism evidence="7 8">
    <name type="scientific">Uliginosibacterium aquaticum</name>
    <dbReference type="NCBI Taxonomy" id="2731212"/>
    <lineage>
        <taxon>Bacteria</taxon>
        <taxon>Pseudomonadati</taxon>
        <taxon>Pseudomonadota</taxon>
        <taxon>Betaproteobacteria</taxon>
        <taxon>Rhodocyclales</taxon>
        <taxon>Zoogloeaceae</taxon>
        <taxon>Uliginosibacterium</taxon>
    </lineage>
</organism>
<comment type="subcellular location">
    <subcellularLocation>
        <location evidence="1">Membrane</location>
        <topology evidence="1">Multi-pass membrane protein</topology>
    </subcellularLocation>
</comment>
<reference evidence="7 8" key="1">
    <citation type="submission" date="2020-06" db="EMBL/GenBank/DDBJ databases">
        <title>Draft genome of Uliginosibacterium sp. IMCC34675.</title>
        <authorList>
            <person name="Song J."/>
        </authorList>
    </citation>
    <scope>NUCLEOTIDE SEQUENCE [LARGE SCALE GENOMIC DNA]</scope>
    <source>
        <strain evidence="7 8">IMCC34675</strain>
    </source>
</reference>
<name>A0ABX2IBA5_9RHOO</name>
<keyword evidence="4 5" id="KW-0472">Membrane</keyword>
<feature type="transmembrane region" description="Helical" evidence="5">
    <location>
        <begin position="46"/>
        <end position="65"/>
    </location>
</feature>
<accession>A0ABX2IBA5</accession>
<dbReference type="InterPro" id="IPR051533">
    <property type="entry name" value="WaaL-like"/>
</dbReference>
<keyword evidence="8" id="KW-1185">Reference proteome</keyword>
<dbReference type="Pfam" id="PF04932">
    <property type="entry name" value="Wzy_C"/>
    <property type="match status" value="1"/>
</dbReference>
<keyword evidence="7" id="KW-0436">Ligase</keyword>
<evidence type="ECO:0000256" key="2">
    <source>
        <dbReference type="ARBA" id="ARBA00022692"/>
    </source>
</evidence>
<evidence type="ECO:0000256" key="5">
    <source>
        <dbReference type="SAM" id="Phobius"/>
    </source>
</evidence>
<feature type="transmembrane region" description="Helical" evidence="5">
    <location>
        <begin position="208"/>
        <end position="226"/>
    </location>
</feature>
<feature type="transmembrane region" description="Helical" evidence="5">
    <location>
        <begin position="186"/>
        <end position="203"/>
    </location>
</feature>
<feature type="domain" description="O-antigen ligase-related" evidence="6">
    <location>
        <begin position="169"/>
        <end position="328"/>
    </location>
</feature>
<evidence type="ECO:0000259" key="6">
    <source>
        <dbReference type="Pfam" id="PF04932"/>
    </source>
</evidence>
<evidence type="ECO:0000256" key="3">
    <source>
        <dbReference type="ARBA" id="ARBA00022989"/>
    </source>
</evidence>
<feature type="transmembrane region" description="Helical" evidence="5">
    <location>
        <begin position="354"/>
        <end position="376"/>
    </location>
</feature>
<gene>
    <name evidence="7" type="ORF">HJ583_001385</name>
</gene>
<proteinExistence type="predicted"/>
<dbReference type="EMBL" id="JABCSC020000001">
    <property type="protein sequence ID" value="NSL53669.1"/>
    <property type="molecule type" value="Genomic_DNA"/>
</dbReference>